<dbReference type="PANTHER" id="PTHR11070">
    <property type="entry name" value="UVRD / RECB / PCRA DNA HELICASE FAMILY MEMBER"/>
    <property type="match status" value="1"/>
</dbReference>
<evidence type="ECO:0000256" key="11">
    <source>
        <dbReference type="ARBA" id="ARBA00023204"/>
    </source>
</evidence>
<keyword evidence="3 16" id="KW-0547">Nucleotide-binding</keyword>
<dbReference type="CDD" id="cd22352">
    <property type="entry name" value="RecB_C-like"/>
    <property type="match status" value="1"/>
</dbReference>
<dbReference type="GO" id="GO:0000725">
    <property type="term" value="P:recombinational repair"/>
    <property type="evidence" value="ECO:0007669"/>
    <property type="project" value="TreeGrafter"/>
</dbReference>
<dbReference type="PROSITE" id="PS51217">
    <property type="entry name" value="UVRD_HELICASE_CTER"/>
    <property type="match status" value="1"/>
</dbReference>
<feature type="binding site" evidence="16">
    <location>
        <begin position="19"/>
        <end position="26"/>
    </location>
    <ligand>
        <name>ATP</name>
        <dbReference type="ChEBI" id="CHEBI:30616"/>
    </ligand>
</feature>
<dbReference type="GO" id="GO:0005829">
    <property type="term" value="C:cytosol"/>
    <property type="evidence" value="ECO:0007669"/>
    <property type="project" value="TreeGrafter"/>
</dbReference>
<evidence type="ECO:0000259" key="18">
    <source>
        <dbReference type="PROSITE" id="PS51198"/>
    </source>
</evidence>
<evidence type="ECO:0000256" key="3">
    <source>
        <dbReference type="ARBA" id="ARBA00022741"/>
    </source>
</evidence>
<dbReference type="Pfam" id="PF13361">
    <property type="entry name" value="UvrD_C"/>
    <property type="match status" value="1"/>
</dbReference>
<dbReference type="Gene3D" id="3.40.50.300">
    <property type="entry name" value="P-loop containing nucleotide triphosphate hydrolases"/>
    <property type="match status" value="2"/>
</dbReference>
<evidence type="ECO:0000313" key="21">
    <source>
        <dbReference type="Proteomes" id="UP000254808"/>
    </source>
</evidence>
<dbReference type="OrthoDB" id="9810135at2"/>
<feature type="domain" description="UvrD-like helicase C-terminal" evidence="19">
    <location>
        <begin position="484"/>
        <end position="763"/>
    </location>
</feature>
<dbReference type="Gene3D" id="1.10.486.10">
    <property type="entry name" value="PCRA, domain 4"/>
    <property type="match status" value="1"/>
</dbReference>
<evidence type="ECO:0000256" key="17">
    <source>
        <dbReference type="SAM" id="MobiDB-lite"/>
    </source>
</evidence>
<dbReference type="InterPro" id="IPR027417">
    <property type="entry name" value="P-loop_NTPase"/>
</dbReference>
<dbReference type="InterPro" id="IPR014016">
    <property type="entry name" value="UvrD-like_ATP-bd"/>
</dbReference>
<dbReference type="KEGG" id="cprv:CYPRO_2157"/>
<keyword evidence="2" id="KW-0479">Metal-binding</keyword>
<keyword evidence="21" id="KW-1185">Reference proteome</keyword>
<evidence type="ECO:0000256" key="13">
    <source>
        <dbReference type="ARBA" id="ARBA00034617"/>
    </source>
</evidence>
<keyword evidence="6 16" id="KW-0347">Helicase</keyword>
<dbReference type="NCBIfam" id="TIGR00609">
    <property type="entry name" value="recB"/>
    <property type="match status" value="1"/>
</dbReference>
<dbReference type="AlphaFoldDB" id="A0A345ULQ3"/>
<dbReference type="GO" id="GO:0003677">
    <property type="term" value="F:DNA binding"/>
    <property type="evidence" value="ECO:0007669"/>
    <property type="project" value="UniProtKB-KW"/>
</dbReference>
<comment type="catalytic activity">
    <reaction evidence="15">
        <text>ATP + H2O = ADP + phosphate + H(+)</text>
        <dbReference type="Rhea" id="RHEA:13065"/>
        <dbReference type="ChEBI" id="CHEBI:15377"/>
        <dbReference type="ChEBI" id="CHEBI:15378"/>
        <dbReference type="ChEBI" id="CHEBI:30616"/>
        <dbReference type="ChEBI" id="CHEBI:43474"/>
        <dbReference type="ChEBI" id="CHEBI:456216"/>
        <dbReference type="EC" id="5.6.2.4"/>
    </reaction>
</comment>
<evidence type="ECO:0000256" key="2">
    <source>
        <dbReference type="ARBA" id="ARBA00022723"/>
    </source>
</evidence>
<dbReference type="PROSITE" id="PS51198">
    <property type="entry name" value="UVRD_HELICASE_ATP_BIND"/>
    <property type="match status" value="1"/>
</dbReference>
<name>A0A345ULQ3_9BACT</name>
<dbReference type="SUPFAM" id="SSF52980">
    <property type="entry name" value="Restriction endonuclease-like"/>
    <property type="match status" value="1"/>
</dbReference>
<keyword evidence="9" id="KW-0460">Magnesium</keyword>
<dbReference type="GO" id="GO:0009338">
    <property type="term" value="C:exodeoxyribonuclease V complex"/>
    <property type="evidence" value="ECO:0007669"/>
    <property type="project" value="TreeGrafter"/>
</dbReference>
<dbReference type="Proteomes" id="UP000254808">
    <property type="component" value="Chromosome"/>
</dbReference>
<evidence type="ECO:0000256" key="8">
    <source>
        <dbReference type="ARBA" id="ARBA00022840"/>
    </source>
</evidence>
<proteinExistence type="inferred from homology"/>
<gene>
    <name evidence="20" type="ORF">CYPRO_2157</name>
</gene>
<dbReference type="GO" id="GO:0008854">
    <property type="term" value="F:exodeoxyribonuclease V activity"/>
    <property type="evidence" value="ECO:0007669"/>
    <property type="project" value="InterPro"/>
</dbReference>
<dbReference type="InterPro" id="IPR014017">
    <property type="entry name" value="DNA_helicase_UvrD-like_C"/>
</dbReference>
<dbReference type="GO" id="GO:0046872">
    <property type="term" value="F:metal ion binding"/>
    <property type="evidence" value="ECO:0007669"/>
    <property type="project" value="UniProtKB-KW"/>
</dbReference>
<reference evidence="20 21" key="1">
    <citation type="submission" date="2018-03" db="EMBL/GenBank/DDBJ databases">
        <title>Phenotypic and genomic properties of Cyclonatronum proteinivorum gen. nov., sp. nov., a haloalkaliphilic bacteroidete from soda lakes possessing Na+-translocating rhodopsin.</title>
        <authorList>
            <person name="Toshchakov S.V."/>
            <person name="Korzhenkov A."/>
            <person name="Samarov N.I."/>
            <person name="Kublanov I.V."/>
            <person name="Muntyan M.S."/>
            <person name="Sorokin D.Y."/>
        </authorList>
    </citation>
    <scope>NUCLEOTIDE SEQUENCE [LARGE SCALE GENOMIC DNA]</scope>
    <source>
        <strain evidence="20 21">Omega</strain>
    </source>
</reference>
<evidence type="ECO:0000256" key="9">
    <source>
        <dbReference type="ARBA" id="ARBA00022842"/>
    </source>
</evidence>
<evidence type="ECO:0000256" key="10">
    <source>
        <dbReference type="ARBA" id="ARBA00023125"/>
    </source>
</evidence>
<feature type="compositionally biased region" description="Polar residues" evidence="17">
    <location>
        <begin position="938"/>
        <end position="948"/>
    </location>
</feature>
<dbReference type="EMBL" id="CP027806">
    <property type="protein sequence ID" value="AXJ01405.1"/>
    <property type="molecule type" value="Genomic_DNA"/>
</dbReference>
<keyword evidence="7" id="KW-0269">Exonuclease</keyword>
<organism evidence="20 21">
    <name type="scientific">Cyclonatronum proteinivorum</name>
    <dbReference type="NCBI Taxonomy" id="1457365"/>
    <lineage>
        <taxon>Bacteria</taxon>
        <taxon>Pseudomonadati</taxon>
        <taxon>Balneolota</taxon>
        <taxon>Balneolia</taxon>
        <taxon>Balneolales</taxon>
        <taxon>Cyclonatronaceae</taxon>
        <taxon>Cyclonatronum</taxon>
    </lineage>
</organism>
<dbReference type="PANTHER" id="PTHR11070:SF23">
    <property type="entry name" value="RECBCD ENZYME SUBUNIT RECB"/>
    <property type="match status" value="1"/>
</dbReference>
<evidence type="ECO:0000256" key="15">
    <source>
        <dbReference type="ARBA" id="ARBA00048988"/>
    </source>
</evidence>
<dbReference type="InterPro" id="IPR000212">
    <property type="entry name" value="DNA_helicase_UvrD/REP"/>
</dbReference>
<dbReference type="HAMAP" id="MF_01485">
    <property type="entry name" value="RecB"/>
    <property type="match status" value="1"/>
</dbReference>
<dbReference type="Gene3D" id="1.10.3170.10">
    <property type="entry name" value="Recbcd, chain B, domain 2"/>
    <property type="match status" value="1"/>
</dbReference>
<protein>
    <recommendedName>
        <fullName evidence="14">DNA 3'-5' helicase</fullName>
        <ecNumber evidence="14">5.6.2.4</ecNumber>
    </recommendedName>
</protein>
<evidence type="ECO:0000256" key="4">
    <source>
        <dbReference type="ARBA" id="ARBA00022763"/>
    </source>
</evidence>
<dbReference type="SUPFAM" id="SSF52540">
    <property type="entry name" value="P-loop containing nucleoside triphosphate hydrolases"/>
    <property type="match status" value="1"/>
</dbReference>
<dbReference type="EC" id="5.6.2.4" evidence="14"/>
<dbReference type="Pfam" id="PF12705">
    <property type="entry name" value="PDDEXK_1"/>
    <property type="match status" value="1"/>
</dbReference>
<evidence type="ECO:0000313" key="20">
    <source>
        <dbReference type="EMBL" id="AXJ01405.1"/>
    </source>
</evidence>
<dbReference type="GO" id="GO:0016887">
    <property type="term" value="F:ATP hydrolysis activity"/>
    <property type="evidence" value="ECO:0007669"/>
    <property type="project" value="RHEA"/>
</dbReference>
<evidence type="ECO:0000256" key="16">
    <source>
        <dbReference type="PROSITE-ProRule" id="PRU00560"/>
    </source>
</evidence>
<keyword evidence="5 16" id="KW-0378">Hydrolase</keyword>
<evidence type="ECO:0000256" key="12">
    <source>
        <dbReference type="ARBA" id="ARBA00023235"/>
    </source>
</evidence>
<evidence type="ECO:0000256" key="1">
    <source>
        <dbReference type="ARBA" id="ARBA00022722"/>
    </source>
</evidence>
<dbReference type="Pfam" id="PF00580">
    <property type="entry name" value="UvrD-helicase"/>
    <property type="match status" value="1"/>
</dbReference>
<dbReference type="InterPro" id="IPR004586">
    <property type="entry name" value="RecB"/>
</dbReference>
<dbReference type="InterPro" id="IPR011604">
    <property type="entry name" value="PDDEXK-like_dom_sf"/>
</dbReference>
<keyword evidence="12" id="KW-0413">Isomerase</keyword>
<keyword evidence="11" id="KW-0234">DNA repair</keyword>
<dbReference type="Gene3D" id="3.90.320.10">
    <property type="match status" value="1"/>
</dbReference>
<accession>A0A345ULQ3</accession>
<dbReference type="GO" id="GO:0005524">
    <property type="term" value="F:ATP binding"/>
    <property type="evidence" value="ECO:0007669"/>
    <property type="project" value="UniProtKB-UniRule"/>
</dbReference>
<feature type="region of interest" description="Disordered" evidence="17">
    <location>
        <begin position="936"/>
        <end position="999"/>
    </location>
</feature>
<keyword evidence="4" id="KW-0227">DNA damage</keyword>
<evidence type="ECO:0000259" key="19">
    <source>
        <dbReference type="PROSITE" id="PS51217"/>
    </source>
</evidence>
<evidence type="ECO:0000256" key="7">
    <source>
        <dbReference type="ARBA" id="ARBA00022839"/>
    </source>
</evidence>
<keyword evidence="8 16" id="KW-0067">ATP-binding</keyword>
<evidence type="ECO:0000256" key="5">
    <source>
        <dbReference type="ARBA" id="ARBA00022801"/>
    </source>
</evidence>
<evidence type="ECO:0000256" key="6">
    <source>
        <dbReference type="ARBA" id="ARBA00022806"/>
    </source>
</evidence>
<sequence>MLPFSIFDAPVSGLNLVESSAGTGKTYSITSLVVRFLAEGRVAGPGNLVVVTFTKAATQELRDRIAARIRQAAEVLRMPDEPAGDEFLEALRQQFGGNADALQNLERALGEFDQAAIYTIHGFCQQALQEYVFESGSRFDITYSGNDAELMQEAADDVWRSEMNRLTAAGETEQPLLMYLLAGLQTPDDMLALFRPLTGKPYLRFSEMDPEEVYASLENYRALAVDLLQKWDKKEVLSVISEAITRKDLKGNIYRQNTISTAVLMVDKYLLVRDWMGLSEYDQLEKFTVSKLQSAVSKKGTLPAHPFFDAAQAFLDFRITAVREAFCVRLYRAFLARFEVLKEQRRQRSFDDILIMARDAVRDNQEMRMRLRAQYPIALVDEFQDTDPVQLDIFRTLYDTGSPDHALYMIGDPKQSIYKFRGADINSYLQVRDKPGVNRFTLDKNFRSVRPMVDAVSALFTSVPGGEDGHWPGGIQFTPSQAHRSGLEFRTADFGATSDKPEPALHFLLPDDEVGEKENKDEAIDRIAHQAANEIARLLGADGTPAEVFEKEVWRKLRPGDIAVLVRDRYEAATFKKVLGLHGIKSVHRSSESVFQQEEAQFLLELLHLVRENARPAQLRAFLFRDEIGQRISDLQRMEAQPEVLSTVIDGFGELRRIFNTSGFTAMLRRFLNQEIGRVEGQPVRVRTRILSLGEGERIFTNLMHLNELIDAFEREHRPGTDALIKWLGTKISEAGTRDEEGEIRLDTDDDLVQIVTMHSSKGLEYPVVFCPSLWYVKSGGQRGLSATLWYEEGKTQADLTNFRAKTDEVRAQVKLEELAESLRLMYVALTRARLRCYVSVAAYKGSKANALAYVLRGEIYAFADKQSEPYDLADAAQALVQSHPELMQATADIPYAYYRADQEEAAEPEVLRPARELPKRPDWYVTSYSAIKKQGEKSTGSGYSSAETDIEGTKPDQMPAGETELGSTGKEASGEPEAPFTRKKIKPNAEQPSQPDSGIFAFPKGARPGTMIHRLFEELDFTRLAEDGPALVARCLADEGYGQEFAPALLEMLRQVLGAQLPESGARLAEKGPAQTVDELEFYFHLNRANAAEIEAILGGAPGEAAPVGREEGFMTGFIDLVFEHEGRFYIADYKSDWLGDAASDYGAEALSEAMQARGYALQYPIYLVALSRWLKSRLGTAFDYDRHIGGAYYLFVRGMTASGGETGIFFDRPDAAVITQLDHYFKGEGHAAGLV</sequence>
<comment type="catalytic activity">
    <reaction evidence="13">
        <text>Couples ATP hydrolysis with the unwinding of duplex DNA by translocating in the 3'-5' direction.</text>
        <dbReference type="EC" id="5.6.2.4"/>
    </reaction>
</comment>
<dbReference type="GO" id="GO:0043138">
    <property type="term" value="F:3'-5' DNA helicase activity"/>
    <property type="evidence" value="ECO:0007669"/>
    <property type="project" value="UniProtKB-EC"/>
</dbReference>
<feature type="domain" description="UvrD-like helicase ATP-binding" evidence="18">
    <location>
        <begin position="1"/>
        <end position="449"/>
    </location>
</feature>
<dbReference type="InterPro" id="IPR038726">
    <property type="entry name" value="PDDEXK_AddAB-type"/>
</dbReference>
<keyword evidence="10" id="KW-0238">DNA-binding</keyword>
<evidence type="ECO:0000256" key="14">
    <source>
        <dbReference type="ARBA" id="ARBA00034808"/>
    </source>
</evidence>
<dbReference type="InterPro" id="IPR011335">
    <property type="entry name" value="Restrct_endonuc-II-like"/>
</dbReference>
<dbReference type="RefSeq" id="WP_114984598.1">
    <property type="nucleotide sequence ID" value="NZ_CP027806.1"/>
</dbReference>
<keyword evidence="1" id="KW-0540">Nuclease</keyword>